<dbReference type="PROSITE" id="PS51186">
    <property type="entry name" value="GNAT"/>
    <property type="match status" value="1"/>
</dbReference>
<accession>A0A1I5CZ52</accession>
<protein>
    <submittedName>
        <fullName evidence="2">Ribosomal-protein-alanine N-acetyltransferase</fullName>
    </submittedName>
</protein>
<dbReference type="InterPro" id="IPR000182">
    <property type="entry name" value="GNAT_dom"/>
</dbReference>
<dbReference type="PANTHER" id="PTHR43792">
    <property type="entry name" value="GNAT FAMILY, PUTATIVE (AFU_ORTHOLOGUE AFUA_3G00765)-RELATED-RELATED"/>
    <property type="match status" value="1"/>
</dbReference>
<dbReference type="PANTHER" id="PTHR43792:SF1">
    <property type="entry name" value="N-ACETYLTRANSFERASE DOMAIN-CONTAINING PROTEIN"/>
    <property type="match status" value="1"/>
</dbReference>
<dbReference type="OrthoDB" id="9811523at2"/>
<evidence type="ECO:0000313" key="3">
    <source>
        <dbReference type="Proteomes" id="UP000198705"/>
    </source>
</evidence>
<reference evidence="3" key="1">
    <citation type="submission" date="2016-10" db="EMBL/GenBank/DDBJ databases">
        <authorList>
            <person name="Varghese N."/>
            <person name="Submissions S."/>
        </authorList>
    </citation>
    <scope>NUCLEOTIDE SEQUENCE [LARGE SCALE GENOMIC DNA]</scope>
    <source>
        <strain evidence="3">DSM 23925</strain>
    </source>
</reference>
<keyword evidence="2" id="KW-0808">Transferase</keyword>
<dbReference type="RefSeq" id="WP_092209342.1">
    <property type="nucleotide sequence ID" value="NZ_FOVN01000006.1"/>
</dbReference>
<dbReference type="Proteomes" id="UP000198705">
    <property type="component" value="Unassembled WGS sequence"/>
</dbReference>
<name>A0A1I5CZ52_9FLAO</name>
<dbReference type="InterPro" id="IPR051531">
    <property type="entry name" value="N-acetyltransferase"/>
</dbReference>
<dbReference type="GO" id="GO:0016747">
    <property type="term" value="F:acyltransferase activity, transferring groups other than amino-acyl groups"/>
    <property type="evidence" value="ECO:0007669"/>
    <property type="project" value="InterPro"/>
</dbReference>
<dbReference type="Gene3D" id="3.40.630.30">
    <property type="match status" value="1"/>
</dbReference>
<feature type="domain" description="N-acetyltransferase" evidence="1">
    <location>
        <begin position="12"/>
        <end position="172"/>
    </location>
</feature>
<dbReference type="AlphaFoldDB" id="A0A1I5CZ52"/>
<evidence type="ECO:0000313" key="2">
    <source>
        <dbReference type="EMBL" id="SFN92242.1"/>
    </source>
</evidence>
<sequence length="172" mass="19613">MSLFTEIQTKRLRLRKLTHSDWEAISFLRSDPDVNKFVKRASAETQEKALAFIDKISQAIETNNSLYWVITEQGQNQMIGSICLWNFSEDRKKAEVGYDLHPNSQGKGIMNEALKAIINFGFNSINLKSIEAYTQKNNTASIKLLERNGFKLLIGKQDADNLENAVYALRQP</sequence>
<dbReference type="CDD" id="cd04301">
    <property type="entry name" value="NAT_SF"/>
    <property type="match status" value="1"/>
</dbReference>
<dbReference type="STRING" id="649333.SAMN04487989_106108"/>
<dbReference type="Pfam" id="PF13302">
    <property type="entry name" value="Acetyltransf_3"/>
    <property type="match status" value="1"/>
</dbReference>
<keyword evidence="3" id="KW-1185">Reference proteome</keyword>
<dbReference type="SUPFAM" id="SSF55729">
    <property type="entry name" value="Acyl-CoA N-acyltransferases (Nat)"/>
    <property type="match status" value="1"/>
</dbReference>
<dbReference type="EMBL" id="FOVN01000006">
    <property type="protein sequence ID" value="SFN92242.1"/>
    <property type="molecule type" value="Genomic_DNA"/>
</dbReference>
<evidence type="ECO:0000259" key="1">
    <source>
        <dbReference type="PROSITE" id="PS51186"/>
    </source>
</evidence>
<gene>
    <name evidence="2" type="ORF">SAMN04487989_106108</name>
</gene>
<proteinExistence type="predicted"/>
<dbReference type="InterPro" id="IPR016181">
    <property type="entry name" value="Acyl_CoA_acyltransferase"/>
</dbReference>
<organism evidence="2 3">
    <name type="scientific">Bizionia echini</name>
    <dbReference type="NCBI Taxonomy" id="649333"/>
    <lineage>
        <taxon>Bacteria</taxon>
        <taxon>Pseudomonadati</taxon>
        <taxon>Bacteroidota</taxon>
        <taxon>Flavobacteriia</taxon>
        <taxon>Flavobacteriales</taxon>
        <taxon>Flavobacteriaceae</taxon>
        <taxon>Bizionia</taxon>
    </lineage>
</organism>